<dbReference type="AlphaFoldDB" id="A0A4S4FI25"/>
<sequence>MAGFDDITGKAKAFLNDDKVKDALKSSKAEDISDKVLEAAEDAVNKATGNKFAGQVGDAKKSADKAVGNH</sequence>
<organism evidence="1 2">
    <name type="scientific">Naasia lichenicola</name>
    <dbReference type="NCBI Taxonomy" id="2565933"/>
    <lineage>
        <taxon>Bacteria</taxon>
        <taxon>Bacillati</taxon>
        <taxon>Actinomycetota</taxon>
        <taxon>Actinomycetes</taxon>
        <taxon>Micrococcales</taxon>
        <taxon>Microbacteriaceae</taxon>
        <taxon>Naasia</taxon>
    </lineage>
</organism>
<evidence type="ECO:0000313" key="2">
    <source>
        <dbReference type="Proteomes" id="UP000309133"/>
    </source>
</evidence>
<evidence type="ECO:0000313" key="1">
    <source>
        <dbReference type="EMBL" id="THG29698.1"/>
    </source>
</evidence>
<dbReference type="RefSeq" id="WP_136428027.1">
    <property type="nucleotide sequence ID" value="NZ_SSSM01000005.1"/>
</dbReference>
<accession>A0A4S4FI25</accession>
<keyword evidence="2" id="KW-1185">Reference proteome</keyword>
<dbReference type="EMBL" id="SSSM01000005">
    <property type="protein sequence ID" value="THG29698.1"/>
    <property type="molecule type" value="Genomic_DNA"/>
</dbReference>
<dbReference type="Proteomes" id="UP000309133">
    <property type="component" value="Unassembled WGS sequence"/>
</dbReference>
<reference evidence="1 2" key="1">
    <citation type="submission" date="2019-04" db="EMBL/GenBank/DDBJ databases">
        <authorList>
            <person name="Jiang L."/>
        </authorList>
    </citation>
    <scope>NUCLEOTIDE SEQUENCE [LARGE SCALE GENOMIC DNA]</scope>
    <source>
        <strain evidence="1 2">YIM 131853</strain>
    </source>
</reference>
<dbReference type="Pfam" id="PF14013">
    <property type="entry name" value="MT0933_antitox"/>
    <property type="match status" value="1"/>
</dbReference>
<gene>
    <name evidence="1" type="ORF">E6C64_13605</name>
</gene>
<dbReference type="OrthoDB" id="3267972at2"/>
<comment type="caution">
    <text evidence="1">The sequence shown here is derived from an EMBL/GenBank/DDBJ whole genome shotgun (WGS) entry which is preliminary data.</text>
</comment>
<name>A0A4S4FI25_9MICO</name>
<protein>
    <submittedName>
        <fullName evidence="1">Antitoxin</fullName>
    </submittedName>
</protein>
<proteinExistence type="predicted"/>
<dbReference type="InterPro" id="IPR028037">
    <property type="entry name" value="Antitoxin_Rv0909/MT0933"/>
</dbReference>